<gene>
    <name evidence="2" type="ORF">BFC17_16720</name>
</gene>
<name>A0A1E8FGW6_9ALTE</name>
<evidence type="ECO:0000256" key="1">
    <source>
        <dbReference type="ARBA" id="ARBA00005367"/>
    </source>
</evidence>
<dbReference type="EMBL" id="MJIC01000010">
    <property type="protein sequence ID" value="OFI35185.1"/>
    <property type="molecule type" value="Genomic_DNA"/>
</dbReference>
<reference evidence="2 3" key="1">
    <citation type="submission" date="2016-09" db="EMBL/GenBank/DDBJ databases">
        <title>Alteromonas lipolytica, a new species isolated from sea water.</title>
        <authorList>
            <person name="Wu Y.-H."/>
            <person name="Cheng H."/>
            <person name="Xu X.-W."/>
        </authorList>
    </citation>
    <scope>NUCLEOTIDE SEQUENCE [LARGE SCALE GENOMIC DNA]</scope>
    <source>
        <strain evidence="2 3">JW12</strain>
    </source>
</reference>
<organism evidence="2 3">
    <name type="scientific">Alteromonas lipolytica</name>
    <dbReference type="NCBI Taxonomy" id="1856405"/>
    <lineage>
        <taxon>Bacteria</taxon>
        <taxon>Pseudomonadati</taxon>
        <taxon>Pseudomonadota</taxon>
        <taxon>Gammaproteobacteria</taxon>
        <taxon>Alteromonadales</taxon>
        <taxon>Alteromonadaceae</taxon>
        <taxon>Alteromonas/Salinimonas group</taxon>
        <taxon>Alteromonas</taxon>
    </lineage>
</organism>
<dbReference type="AlphaFoldDB" id="A0A1E8FGW6"/>
<dbReference type="STRING" id="1856405.BFC17_16720"/>
<proteinExistence type="inferred from homology"/>
<protein>
    <submittedName>
        <fullName evidence="2">Uncharacterized protein</fullName>
    </submittedName>
</protein>
<keyword evidence="3" id="KW-1185">Reference proteome</keyword>
<dbReference type="InterPro" id="IPR008249">
    <property type="entry name" value="UPF0231"/>
</dbReference>
<dbReference type="OrthoDB" id="5739292at2"/>
<comment type="caution">
    <text evidence="2">The sequence shown here is derived from an EMBL/GenBank/DDBJ whole genome shotgun (WGS) entry which is preliminary data.</text>
</comment>
<evidence type="ECO:0000313" key="2">
    <source>
        <dbReference type="EMBL" id="OFI35185.1"/>
    </source>
</evidence>
<sequence length="116" mass="12823">MDFEFVTDVTGQPLAKCDIESEAFGDWLSHDLGTNTKAISDLLLTVDGLLAKRAADAEITGKIYHLVIADDEVDLFLNNTELSGQEFEEEFSDGPVAGCGLVEFKHLLQSWLEFIQ</sequence>
<accession>A0A1E8FGW6</accession>
<dbReference type="Proteomes" id="UP000176037">
    <property type="component" value="Unassembled WGS sequence"/>
</dbReference>
<comment type="similarity">
    <text evidence="1">Belongs to the UPF0231 family.</text>
</comment>
<evidence type="ECO:0000313" key="3">
    <source>
        <dbReference type="Proteomes" id="UP000176037"/>
    </source>
</evidence>
<dbReference type="Pfam" id="PF06062">
    <property type="entry name" value="UPF0231"/>
    <property type="match status" value="1"/>
</dbReference>
<dbReference type="RefSeq" id="WP_070176103.1">
    <property type="nucleotide sequence ID" value="NZ_BMJR01000001.1"/>
</dbReference>